<dbReference type="InterPro" id="IPR036909">
    <property type="entry name" value="Cyt_c-like_dom_sf"/>
</dbReference>
<dbReference type="SUPFAM" id="SSF46626">
    <property type="entry name" value="Cytochrome c"/>
    <property type="match status" value="1"/>
</dbReference>
<dbReference type="GO" id="GO:0020037">
    <property type="term" value="F:heme binding"/>
    <property type="evidence" value="ECO:0007669"/>
    <property type="project" value="InterPro"/>
</dbReference>
<reference evidence="2" key="1">
    <citation type="submission" date="2016-09" db="EMBL/GenBank/DDBJ databases">
        <title>Comparative genomics of the Campylobacter concisus group.</title>
        <authorList>
            <person name="Miller W.G."/>
            <person name="Yee E."/>
            <person name="Chapman M.H."/>
            <person name="Huynh S."/>
            <person name="Bono J.L."/>
            <person name="On S.L.W."/>
            <person name="StLeger J."/>
            <person name="Foster G."/>
            <person name="Parker C.T."/>
        </authorList>
    </citation>
    <scope>NUCLEOTIDE SEQUENCE [LARGE SCALE GENOMIC DNA]</scope>
    <source>
        <strain evidence="2">RM18021</strain>
    </source>
</reference>
<proteinExistence type="predicted"/>
<dbReference type="PROSITE" id="PS51007">
    <property type="entry name" value="CYTC"/>
    <property type="match status" value="1"/>
</dbReference>
<dbReference type="InterPro" id="IPR009056">
    <property type="entry name" value="Cyt_c-like_dom"/>
</dbReference>
<dbReference type="AlphaFoldDB" id="A0A1S6U7I4"/>
<organism evidence="1 2">
    <name type="scientific">Campylobacter pinnipediorum subsp. caledonicus</name>
    <dbReference type="NCBI Taxonomy" id="1874362"/>
    <lineage>
        <taxon>Bacteria</taxon>
        <taxon>Pseudomonadati</taxon>
        <taxon>Campylobacterota</taxon>
        <taxon>Epsilonproteobacteria</taxon>
        <taxon>Campylobacterales</taxon>
        <taxon>Campylobacteraceae</taxon>
        <taxon>Campylobacter</taxon>
    </lineage>
</organism>
<dbReference type="Pfam" id="PF00034">
    <property type="entry name" value="Cytochrom_C"/>
    <property type="match status" value="1"/>
</dbReference>
<sequence length="185" mass="20699">MKIIKILSLACCLGYFAFGASEVYYIKATGEFGKNLSEVAKQYAKDNNANIDIFVDEDPRTYKDTRVLKLGVNKRGHYSTSLGKELYEKNCMSCHGEDMQKRPSGATALKNMSAEDIEGSVISYRTDNEFGGSNKILMRDVARKISNSDLGAIIHYIKGEDAYSSDIEYENKPVSTEKKQGSYLR</sequence>
<dbReference type="Proteomes" id="UP000190868">
    <property type="component" value="Chromosome"/>
</dbReference>
<dbReference type="GO" id="GO:0009055">
    <property type="term" value="F:electron transfer activity"/>
    <property type="evidence" value="ECO:0007669"/>
    <property type="project" value="InterPro"/>
</dbReference>
<dbReference type="Gene3D" id="1.10.760.10">
    <property type="entry name" value="Cytochrome c-like domain"/>
    <property type="match status" value="1"/>
</dbReference>
<dbReference type="EMBL" id="CP017258">
    <property type="protein sequence ID" value="AQW87427.1"/>
    <property type="molecule type" value="Genomic_DNA"/>
</dbReference>
<dbReference type="RefSeq" id="WP_078424375.1">
    <property type="nucleotide sequence ID" value="NZ_CP017258.1"/>
</dbReference>
<name>A0A1S6U7I4_9BACT</name>
<keyword evidence="2" id="KW-1185">Reference proteome</keyword>
<accession>A0A1S6U7I4</accession>
<evidence type="ECO:0000313" key="2">
    <source>
        <dbReference type="Proteomes" id="UP000190868"/>
    </source>
</evidence>
<gene>
    <name evidence="1" type="ORF">CPIN18021_0601</name>
</gene>
<protein>
    <submittedName>
        <fullName evidence="1">Cytochrome c</fullName>
    </submittedName>
</protein>
<evidence type="ECO:0000313" key="1">
    <source>
        <dbReference type="EMBL" id="AQW87427.1"/>
    </source>
</evidence>